<sequence length="142" mass="15829">MFDKKSRFSVLFVALLLACFNLLQSAKALDLQLNPDLRIEVKPNIITNLYMPSSNGVERWTFETGGGINSSSPAVAADGTVYVGSTDSRPVDLTLGTVNEEASHSFLRMRSSLFYELTEGTSESIRERYECRRRSIEACYST</sequence>
<dbReference type="Gene3D" id="2.40.10.480">
    <property type="match status" value="1"/>
</dbReference>
<dbReference type="PROSITE" id="PS51257">
    <property type="entry name" value="PROKAR_LIPOPROTEIN"/>
    <property type="match status" value="1"/>
</dbReference>
<feature type="signal peptide" evidence="1">
    <location>
        <begin position="1"/>
        <end position="28"/>
    </location>
</feature>
<accession>A0ABN0YT52</accession>
<evidence type="ECO:0000256" key="1">
    <source>
        <dbReference type="SAM" id="SignalP"/>
    </source>
</evidence>
<dbReference type="RefSeq" id="WP_343865096.1">
    <property type="nucleotide sequence ID" value="NZ_BAAACX010000026.1"/>
</dbReference>
<dbReference type="EMBL" id="BAAACX010000026">
    <property type="protein sequence ID" value="GAA0409585.1"/>
    <property type="molecule type" value="Genomic_DNA"/>
</dbReference>
<keyword evidence="3" id="KW-1185">Reference proteome</keyword>
<name>A0ABN0YT52_9BACL</name>
<protein>
    <submittedName>
        <fullName evidence="2">Uncharacterized protein</fullName>
    </submittedName>
</protein>
<reference evidence="2 3" key="1">
    <citation type="journal article" date="2019" name="Int. J. Syst. Evol. Microbiol.">
        <title>The Global Catalogue of Microorganisms (GCM) 10K type strain sequencing project: providing services to taxonomists for standard genome sequencing and annotation.</title>
        <authorList>
            <consortium name="The Broad Institute Genomics Platform"/>
            <consortium name="The Broad Institute Genome Sequencing Center for Infectious Disease"/>
            <person name="Wu L."/>
            <person name="Ma J."/>
        </authorList>
    </citation>
    <scope>NUCLEOTIDE SEQUENCE [LARGE SCALE GENOMIC DNA]</scope>
    <source>
        <strain evidence="2 3">JCM 12774</strain>
    </source>
</reference>
<evidence type="ECO:0000313" key="3">
    <source>
        <dbReference type="Proteomes" id="UP001500340"/>
    </source>
</evidence>
<organism evidence="2 3">
    <name type="scientific">Paenibacillus motobuensis</name>
    <dbReference type="NCBI Taxonomy" id="295324"/>
    <lineage>
        <taxon>Bacteria</taxon>
        <taxon>Bacillati</taxon>
        <taxon>Bacillota</taxon>
        <taxon>Bacilli</taxon>
        <taxon>Bacillales</taxon>
        <taxon>Paenibacillaceae</taxon>
        <taxon>Paenibacillus</taxon>
    </lineage>
</organism>
<dbReference type="Proteomes" id="UP001500340">
    <property type="component" value="Unassembled WGS sequence"/>
</dbReference>
<comment type="caution">
    <text evidence="2">The sequence shown here is derived from an EMBL/GenBank/DDBJ whole genome shotgun (WGS) entry which is preliminary data.</text>
</comment>
<proteinExistence type="predicted"/>
<gene>
    <name evidence="2" type="ORF">GCM10008933_44660</name>
</gene>
<evidence type="ECO:0000313" key="2">
    <source>
        <dbReference type="EMBL" id="GAA0409585.1"/>
    </source>
</evidence>
<feature type="chain" id="PRO_5045553097" evidence="1">
    <location>
        <begin position="29"/>
        <end position="142"/>
    </location>
</feature>
<keyword evidence="1" id="KW-0732">Signal</keyword>